<evidence type="ECO:0000259" key="11">
    <source>
        <dbReference type="PROSITE" id="PS50885"/>
    </source>
</evidence>
<dbReference type="SUPFAM" id="SSF55874">
    <property type="entry name" value="ATPase domain of HSP90 chaperone/DNA topoisomerase II/histidine kinase"/>
    <property type="match status" value="1"/>
</dbReference>
<name>A0A7X3LWG0_9HYPH</name>
<dbReference type="PROSITE" id="PS50885">
    <property type="entry name" value="HAMP"/>
    <property type="match status" value="1"/>
</dbReference>
<dbReference type="Proteomes" id="UP000433101">
    <property type="component" value="Unassembled WGS sequence"/>
</dbReference>
<dbReference type="GO" id="GO:0007165">
    <property type="term" value="P:signal transduction"/>
    <property type="evidence" value="ECO:0007669"/>
    <property type="project" value="InterPro"/>
</dbReference>
<reference evidence="12 13" key="1">
    <citation type="submission" date="2019-12" db="EMBL/GenBank/DDBJ databases">
        <authorList>
            <person name="Li M."/>
        </authorList>
    </citation>
    <scope>NUCLEOTIDE SEQUENCE [LARGE SCALE GENOMIC DNA]</scope>
    <source>
        <strain evidence="12 13">GBMRC 2046</strain>
    </source>
</reference>
<dbReference type="GO" id="GO:0005524">
    <property type="term" value="F:ATP binding"/>
    <property type="evidence" value="ECO:0007669"/>
    <property type="project" value="UniProtKB-KW"/>
</dbReference>
<keyword evidence="9" id="KW-0812">Transmembrane</keyword>
<feature type="domain" description="HAMP" evidence="11">
    <location>
        <begin position="189"/>
        <end position="244"/>
    </location>
</feature>
<keyword evidence="9" id="KW-1133">Transmembrane helix</keyword>
<dbReference type="InterPro" id="IPR036890">
    <property type="entry name" value="HATPase_C_sf"/>
</dbReference>
<gene>
    <name evidence="12" type="ORF">GR183_15810</name>
</gene>
<dbReference type="InterPro" id="IPR050980">
    <property type="entry name" value="2C_sensor_his_kinase"/>
</dbReference>
<evidence type="ECO:0000313" key="13">
    <source>
        <dbReference type="Proteomes" id="UP000433101"/>
    </source>
</evidence>
<evidence type="ECO:0000256" key="9">
    <source>
        <dbReference type="SAM" id="Phobius"/>
    </source>
</evidence>
<dbReference type="InterPro" id="IPR004358">
    <property type="entry name" value="Sig_transdc_His_kin-like_C"/>
</dbReference>
<protein>
    <recommendedName>
        <fullName evidence="3">histidine kinase</fullName>
        <ecNumber evidence="3">2.7.13.3</ecNumber>
    </recommendedName>
</protein>
<evidence type="ECO:0000256" key="7">
    <source>
        <dbReference type="ARBA" id="ARBA00022777"/>
    </source>
</evidence>
<dbReference type="CDD" id="cd00075">
    <property type="entry name" value="HATPase"/>
    <property type="match status" value="1"/>
</dbReference>
<evidence type="ECO:0000256" key="2">
    <source>
        <dbReference type="ARBA" id="ARBA00004370"/>
    </source>
</evidence>
<dbReference type="Gene3D" id="1.10.287.130">
    <property type="match status" value="1"/>
</dbReference>
<dbReference type="AlphaFoldDB" id="A0A7X3LWG0"/>
<accession>A0A7X3LWG0</accession>
<dbReference type="Pfam" id="PF02518">
    <property type="entry name" value="HATPase_c"/>
    <property type="match status" value="1"/>
</dbReference>
<dbReference type="PANTHER" id="PTHR44936">
    <property type="entry name" value="SENSOR PROTEIN CREC"/>
    <property type="match status" value="1"/>
</dbReference>
<comment type="catalytic activity">
    <reaction evidence="1">
        <text>ATP + protein L-histidine = ADP + protein N-phospho-L-histidine.</text>
        <dbReference type="EC" id="2.7.13.3"/>
    </reaction>
</comment>
<dbReference type="EC" id="2.7.13.3" evidence="3"/>
<keyword evidence="8" id="KW-0067">ATP-binding</keyword>
<dbReference type="InterPro" id="IPR005467">
    <property type="entry name" value="His_kinase_dom"/>
</dbReference>
<evidence type="ECO:0000259" key="10">
    <source>
        <dbReference type="PROSITE" id="PS50109"/>
    </source>
</evidence>
<dbReference type="PROSITE" id="PS50109">
    <property type="entry name" value="HIS_KIN"/>
    <property type="match status" value="1"/>
</dbReference>
<dbReference type="SMART" id="SM00387">
    <property type="entry name" value="HATPase_c"/>
    <property type="match status" value="1"/>
</dbReference>
<evidence type="ECO:0000256" key="1">
    <source>
        <dbReference type="ARBA" id="ARBA00000085"/>
    </source>
</evidence>
<evidence type="ECO:0000256" key="3">
    <source>
        <dbReference type="ARBA" id="ARBA00012438"/>
    </source>
</evidence>
<comment type="subcellular location">
    <subcellularLocation>
        <location evidence="2">Membrane</location>
    </subcellularLocation>
</comment>
<sequence length="486" mass="53138">MRPAPEETRRNWAGLSGKLLILTIVFVMLSEVMIYVPSIANFRNNWLNERLTTAGVAASVLTETNTLAPRLQEELLRATGAVAISLDEGDRRRLIARSDAPLEIGSTADMSAMSPPRAIRESFEILLGDGGGLMRVIGRSQMGSGARVDMVLPEKLLRDDMLAFSVRILGLSLFISAITATLVYLSLRWLFLRPMQRLTSSMARFAEAPDDASRIIVPSGRKDELGDAETRLEAMQRALKDTLNQQQHLADLGLAVSKINHDLRNLLASAQLFSERLEASPDPTAKRIAPKIIAALDRAIGYTQSVLAYGSTREAPPQRRLVRLRRVVDDVGDVLGLTTHETIRFENLVGDEVEIDADPDQMFRVLMNLSRNAMQALEAKSDPALVCRIAIEAEREGGVVSINVSDTGPGIPERVKASLFRPFQASTKRGGTGLGLAIAAELVRSHGGAIRLVDANGPGTAFEIVVPDRAVDLEQWRARAKRQRAS</sequence>
<evidence type="ECO:0000256" key="6">
    <source>
        <dbReference type="ARBA" id="ARBA00022741"/>
    </source>
</evidence>
<dbReference type="Gene3D" id="3.30.565.10">
    <property type="entry name" value="Histidine kinase-like ATPase, C-terminal domain"/>
    <property type="match status" value="1"/>
</dbReference>
<evidence type="ECO:0000256" key="4">
    <source>
        <dbReference type="ARBA" id="ARBA00022553"/>
    </source>
</evidence>
<keyword evidence="4" id="KW-0597">Phosphoprotein</keyword>
<keyword evidence="7" id="KW-0418">Kinase</keyword>
<feature type="transmembrane region" description="Helical" evidence="9">
    <location>
        <begin position="12"/>
        <end position="36"/>
    </location>
</feature>
<organism evidence="12 13">
    <name type="scientific">Stappia sediminis</name>
    <dbReference type="NCBI Taxonomy" id="2692190"/>
    <lineage>
        <taxon>Bacteria</taxon>
        <taxon>Pseudomonadati</taxon>
        <taxon>Pseudomonadota</taxon>
        <taxon>Alphaproteobacteria</taxon>
        <taxon>Hyphomicrobiales</taxon>
        <taxon>Stappiaceae</taxon>
        <taxon>Stappia</taxon>
    </lineage>
</organism>
<dbReference type="EMBL" id="WUMV01000007">
    <property type="protein sequence ID" value="MXN66380.1"/>
    <property type="molecule type" value="Genomic_DNA"/>
</dbReference>
<feature type="transmembrane region" description="Helical" evidence="9">
    <location>
        <begin position="162"/>
        <end position="187"/>
    </location>
</feature>
<keyword evidence="6" id="KW-0547">Nucleotide-binding</keyword>
<dbReference type="InterPro" id="IPR003660">
    <property type="entry name" value="HAMP_dom"/>
</dbReference>
<feature type="domain" description="Histidine kinase" evidence="10">
    <location>
        <begin position="258"/>
        <end position="470"/>
    </location>
</feature>
<keyword evidence="13" id="KW-1185">Reference proteome</keyword>
<evidence type="ECO:0000313" key="12">
    <source>
        <dbReference type="EMBL" id="MXN66380.1"/>
    </source>
</evidence>
<dbReference type="PRINTS" id="PR00344">
    <property type="entry name" value="BCTRLSENSOR"/>
</dbReference>
<evidence type="ECO:0000256" key="5">
    <source>
        <dbReference type="ARBA" id="ARBA00022679"/>
    </source>
</evidence>
<dbReference type="SMART" id="SM00304">
    <property type="entry name" value="HAMP"/>
    <property type="match status" value="1"/>
</dbReference>
<dbReference type="PANTHER" id="PTHR44936:SF10">
    <property type="entry name" value="SENSOR PROTEIN RSTB"/>
    <property type="match status" value="1"/>
</dbReference>
<dbReference type="GO" id="GO:0004673">
    <property type="term" value="F:protein histidine kinase activity"/>
    <property type="evidence" value="ECO:0007669"/>
    <property type="project" value="UniProtKB-EC"/>
</dbReference>
<keyword evidence="9" id="KW-0472">Membrane</keyword>
<dbReference type="GO" id="GO:0016020">
    <property type="term" value="C:membrane"/>
    <property type="evidence" value="ECO:0007669"/>
    <property type="project" value="UniProtKB-SubCell"/>
</dbReference>
<proteinExistence type="predicted"/>
<keyword evidence="5" id="KW-0808">Transferase</keyword>
<dbReference type="InterPro" id="IPR003594">
    <property type="entry name" value="HATPase_dom"/>
</dbReference>
<comment type="caution">
    <text evidence="12">The sequence shown here is derived from an EMBL/GenBank/DDBJ whole genome shotgun (WGS) entry which is preliminary data.</text>
</comment>
<evidence type="ECO:0000256" key="8">
    <source>
        <dbReference type="ARBA" id="ARBA00022840"/>
    </source>
</evidence>